<dbReference type="InterPro" id="IPR035566">
    <property type="entry name" value="Ribosomal_protein_bL20_C"/>
</dbReference>
<evidence type="ECO:0000256" key="6">
    <source>
        <dbReference type="ARBA" id="ARBA00035295"/>
    </source>
</evidence>
<geneLocation type="chloroplast" evidence="10"/>
<dbReference type="GO" id="GO:0003735">
    <property type="term" value="F:structural constituent of ribosome"/>
    <property type="evidence" value="ECO:0007669"/>
    <property type="project" value="InterPro"/>
</dbReference>
<evidence type="ECO:0000256" key="7">
    <source>
        <dbReference type="HAMAP-Rule" id="MF_00382"/>
    </source>
</evidence>
<comment type="function">
    <text evidence="7 9">Binds directly to 23S ribosomal RNA and is necessary for the in vitro assembly process of the 50S ribosomal subunit. It is not involved in the protein synthesizing functions of that subunit.</text>
</comment>
<dbReference type="GO" id="GO:1990904">
    <property type="term" value="C:ribonucleoprotein complex"/>
    <property type="evidence" value="ECO:0007669"/>
    <property type="project" value="UniProtKB-KW"/>
</dbReference>
<gene>
    <name evidence="7 10" type="primary">rpl20</name>
</gene>
<dbReference type="InterPro" id="IPR049946">
    <property type="entry name" value="RIBOSOMAL_L20_CS"/>
</dbReference>
<dbReference type="GO" id="GO:0005840">
    <property type="term" value="C:ribosome"/>
    <property type="evidence" value="ECO:0007669"/>
    <property type="project" value="UniProtKB-KW"/>
</dbReference>
<comment type="similarity">
    <text evidence="1 7 8">Belongs to the bacterial ribosomal protein bL20 family.</text>
</comment>
<evidence type="ECO:0000256" key="4">
    <source>
        <dbReference type="ARBA" id="ARBA00022980"/>
    </source>
</evidence>
<evidence type="ECO:0000256" key="2">
    <source>
        <dbReference type="ARBA" id="ARBA00022730"/>
    </source>
</evidence>
<keyword evidence="10" id="KW-0150">Chloroplast</keyword>
<dbReference type="SUPFAM" id="SSF74731">
    <property type="entry name" value="Ribosomal protein L20"/>
    <property type="match status" value="1"/>
</dbReference>
<dbReference type="NCBIfam" id="TIGR01032">
    <property type="entry name" value="rplT_bact"/>
    <property type="match status" value="1"/>
</dbReference>
<dbReference type="GO" id="GO:0006412">
    <property type="term" value="P:translation"/>
    <property type="evidence" value="ECO:0007669"/>
    <property type="project" value="InterPro"/>
</dbReference>
<dbReference type="HAMAP" id="MF_00382">
    <property type="entry name" value="Ribosomal_bL20"/>
    <property type="match status" value="1"/>
</dbReference>
<comment type="subcellular location">
    <subcellularLocation>
        <location evidence="7">Plastid</location>
        <location evidence="7">Chloroplast</location>
    </subcellularLocation>
</comment>
<keyword evidence="5 7" id="KW-0687">Ribonucleoprotein</keyword>
<reference evidence="10" key="1">
    <citation type="journal article" date="2014" name="BMC Evol. Biol.">
        <title>Chloroplast phylogenomic analysis resolves deep-level relationships within the green algal class Trebouxiophyceae.</title>
        <authorList>
            <person name="Lemieux C."/>
            <person name="Otis C."/>
            <person name="Turmel M."/>
        </authorList>
    </citation>
    <scope>NUCLEOTIDE SEQUENCE</scope>
</reference>
<name>A0A097KK19_9CHLO</name>
<evidence type="ECO:0000256" key="8">
    <source>
        <dbReference type="RuleBase" id="RU000561"/>
    </source>
</evidence>
<keyword evidence="3 7" id="KW-0694">RNA-binding</keyword>
<organism evidence="10">
    <name type="scientific">Prasiolopsis wulf-kochii</name>
    <dbReference type="NCBI Taxonomy" id="3239232"/>
    <lineage>
        <taxon>Eukaryota</taxon>
        <taxon>Viridiplantae</taxon>
        <taxon>Chlorophyta</taxon>
        <taxon>core chlorophytes</taxon>
        <taxon>Trebouxiophyceae</taxon>
        <taxon>Prasiolales</taxon>
        <taxon>Prasiolaceae</taxon>
        <taxon>Prasiolopsis</taxon>
    </lineage>
</organism>
<evidence type="ECO:0000256" key="9">
    <source>
        <dbReference type="RuleBase" id="RU004311"/>
    </source>
</evidence>
<dbReference type="AlphaFoldDB" id="A0A097KK19"/>
<dbReference type="Pfam" id="PF00453">
    <property type="entry name" value="Ribosomal_L20"/>
    <property type="match status" value="1"/>
</dbReference>
<dbReference type="CDD" id="cd07026">
    <property type="entry name" value="Ribosomal_L20"/>
    <property type="match status" value="1"/>
</dbReference>
<evidence type="ECO:0000313" key="10">
    <source>
        <dbReference type="EMBL" id="AIT93513.1"/>
    </source>
</evidence>
<dbReference type="Gene3D" id="1.10.1900.20">
    <property type="entry name" value="Ribosomal protein L20"/>
    <property type="match status" value="1"/>
</dbReference>
<dbReference type="GO" id="GO:0009507">
    <property type="term" value="C:chloroplast"/>
    <property type="evidence" value="ECO:0007669"/>
    <property type="project" value="UniProtKB-SubCell"/>
</dbReference>
<accession>A0A097KK19</accession>
<dbReference type="EMBL" id="KM462862">
    <property type="protein sequence ID" value="AIT93513.1"/>
    <property type="molecule type" value="Genomic_DNA"/>
</dbReference>
<dbReference type="PRINTS" id="PR00062">
    <property type="entry name" value="RIBOSOMALL20"/>
</dbReference>
<evidence type="ECO:0000256" key="3">
    <source>
        <dbReference type="ARBA" id="ARBA00022884"/>
    </source>
</evidence>
<keyword evidence="4 7" id="KW-0689">Ribosomal protein</keyword>
<evidence type="ECO:0000256" key="5">
    <source>
        <dbReference type="ARBA" id="ARBA00023274"/>
    </source>
</evidence>
<keyword evidence="2 7" id="KW-0699">rRNA-binding</keyword>
<proteinExistence type="inferred from homology"/>
<dbReference type="FunFam" id="1.10.1900.20:FF:000001">
    <property type="entry name" value="50S ribosomal protein L20"/>
    <property type="match status" value="1"/>
</dbReference>
<evidence type="ECO:0000256" key="1">
    <source>
        <dbReference type="ARBA" id="ARBA00007698"/>
    </source>
</evidence>
<dbReference type="PANTHER" id="PTHR10986">
    <property type="entry name" value="39S RIBOSOMAL PROTEIN L20"/>
    <property type="match status" value="1"/>
</dbReference>
<dbReference type="GO" id="GO:0019843">
    <property type="term" value="F:rRNA binding"/>
    <property type="evidence" value="ECO:0007669"/>
    <property type="project" value="UniProtKB-UniRule"/>
</dbReference>
<dbReference type="Gene3D" id="6.10.160.10">
    <property type="match status" value="1"/>
</dbReference>
<dbReference type="GO" id="GO:0000027">
    <property type="term" value="P:ribosomal large subunit assembly"/>
    <property type="evidence" value="ECO:0007669"/>
    <property type="project" value="UniProtKB-UniRule"/>
</dbReference>
<keyword evidence="10" id="KW-0934">Plastid</keyword>
<dbReference type="PROSITE" id="PS00937">
    <property type="entry name" value="RIBOSOMAL_L20"/>
    <property type="match status" value="1"/>
</dbReference>
<dbReference type="InterPro" id="IPR005813">
    <property type="entry name" value="Ribosomal_bL20"/>
</dbReference>
<sequence>MTRVKRGNVARKRRKKILKITQGFRGAPSILFRPANQQKMKALKYSYRDRNRRKREFRSIWITRINAAVRVYGLNYSEFLHGLKKSNMFLNRKILAQLIIGDEQSFSQLIPSIKKQVSKSYS</sequence>
<protein>
    <recommendedName>
        <fullName evidence="6 7">Large ribosomal subunit protein bL20c</fullName>
    </recommendedName>
</protein>